<dbReference type="InterPro" id="IPR041657">
    <property type="entry name" value="HTH_17"/>
</dbReference>
<sequence>MEPATMTIADFARYLGISKDTAYRIIKSGKIPYFRAGLGRGRILLNRETVEQYRFASEQKST</sequence>
<dbReference type="RefSeq" id="WP_062410721.1">
    <property type="nucleotide sequence ID" value="NZ_CP013652.1"/>
</dbReference>
<dbReference type="KEGG" id="pnp:IJ22_50950"/>
<dbReference type="Proteomes" id="UP000061660">
    <property type="component" value="Chromosome"/>
</dbReference>
<reference evidence="3" key="1">
    <citation type="submission" date="2015-12" db="EMBL/GenBank/DDBJ databases">
        <title>Complete genome sequences of two moderately thermophilic Paenibacillus species.</title>
        <authorList>
            <person name="Butler R.III."/>
            <person name="Wang J."/>
            <person name="Stark B.C."/>
            <person name="Pombert J.-F."/>
        </authorList>
    </citation>
    <scope>NUCLEOTIDE SEQUENCE [LARGE SCALE GENOMIC DNA]</scope>
    <source>
        <strain evidence="3">32O-Y</strain>
    </source>
</reference>
<protein>
    <submittedName>
        <fullName evidence="2">Excisionase family DNA-binding domain-containing protein</fullName>
    </submittedName>
</protein>
<reference evidence="2 3" key="2">
    <citation type="journal article" date="2016" name="Genome Announc.">
        <title>Complete Genome Sequences of Two Interactive Moderate Thermophiles, Paenibacillus napthalenovorans 32O-Y and Paenibacillus sp. 32O-W.</title>
        <authorList>
            <person name="Butler R.R.III."/>
            <person name="Wang J."/>
            <person name="Stark B.C."/>
            <person name="Pombert J.F."/>
        </authorList>
    </citation>
    <scope>NUCLEOTIDE SEQUENCE [LARGE SCALE GENOMIC DNA]</scope>
    <source>
        <strain evidence="2 3">32O-Y</strain>
    </source>
</reference>
<dbReference type="SUPFAM" id="SSF46955">
    <property type="entry name" value="Putative DNA-binding domain"/>
    <property type="match status" value="1"/>
</dbReference>
<dbReference type="NCBIfam" id="TIGR01764">
    <property type="entry name" value="excise"/>
    <property type="match status" value="1"/>
</dbReference>
<dbReference type="InterPro" id="IPR010093">
    <property type="entry name" value="SinI_DNA-bd"/>
</dbReference>
<name>A0A0U2WJB7_9BACL</name>
<keyword evidence="3" id="KW-1185">Reference proteome</keyword>
<dbReference type="PATRIC" id="fig|162209.4.peg.5385"/>
<dbReference type="STRING" id="162209.IJ22_50950"/>
<keyword evidence="2" id="KW-0238">DNA-binding</keyword>
<dbReference type="EMBL" id="CP013652">
    <property type="protein sequence ID" value="ALS25354.1"/>
    <property type="molecule type" value="Genomic_DNA"/>
</dbReference>
<gene>
    <name evidence="2" type="ORF">IJ22_50950</name>
</gene>
<dbReference type="OrthoDB" id="515428at2"/>
<dbReference type="Pfam" id="PF12728">
    <property type="entry name" value="HTH_17"/>
    <property type="match status" value="1"/>
</dbReference>
<accession>A0A0U2WJB7</accession>
<evidence type="ECO:0000313" key="3">
    <source>
        <dbReference type="Proteomes" id="UP000061660"/>
    </source>
</evidence>
<dbReference type="AlphaFoldDB" id="A0A0U2WJB7"/>
<feature type="domain" description="Helix-turn-helix" evidence="1">
    <location>
        <begin position="6"/>
        <end position="53"/>
    </location>
</feature>
<organism evidence="2 3">
    <name type="scientific">Paenibacillus naphthalenovorans</name>
    <dbReference type="NCBI Taxonomy" id="162209"/>
    <lineage>
        <taxon>Bacteria</taxon>
        <taxon>Bacillati</taxon>
        <taxon>Bacillota</taxon>
        <taxon>Bacilli</taxon>
        <taxon>Bacillales</taxon>
        <taxon>Paenibacillaceae</taxon>
        <taxon>Paenibacillus</taxon>
    </lineage>
</organism>
<proteinExistence type="predicted"/>
<dbReference type="InterPro" id="IPR009061">
    <property type="entry name" value="DNA-bd_dom_put_sf"/>
</dbReference>
<dbReference type="GO" id="GO:0003677">
    <property type="term" value="F:DNA binding"/>
    <property type="evidence" value="ECO:0007669"/>
    <property type="project" value="UniProtKB-KW"/>
</dbReference>
<evidence type="ECO:0000259" key="1">
    <source>
        <dbReference type="Pfam" id="PF12728"/>
    </source>
</evidence>
<evidence type="ECO:0000313" key="2">
    <source>
        <dbReference type="EMBL" id="ALS25354.1"/>
    </source>
</evidence>